<dbReference type="Proteomes" id="UP000635565">
    <property type="component" value="Unassembled WGS sequence"/>
</dbReference>
<keyword evidence="4" id="KW-0378">Hydrolase</keyword>
<dbReference type="RefSeq" id="WP_201362640.1">
    <property type="nucleotide sequence ID" value="NZ_BNJJ01000007.1"/>
</dbReference>
<evidence type="ECO:0000256" key="5">
    <source>
        <dbReference type="ARBA" id="ARBA00022825"/>
    </source>
</evidence>
<reference evidence="9 10" key="1">
    <citation type="journal article" date="2021" name="Int. J. Syst. Evol. Microbiol.">
        <title>Reticulibacter mediterranei gen. nov., sp. nov., within the new family Reticulibacteraceae fam. nov., and Ktedonospora formicarum gen. nov., sp. nov., Ktedonobacter robiniae sp. nov., Dictyobacter formicarum sp. nov. and Dictyobacter arantiisoli sp. nov., belonging to the class Ktedonobacteria.</title>
        <authorList>
            <person name="Yabe S."/>
            <person name="Zheng Y."/>
            <person name="Wang C.M."/>
            <person name="Sakai Y."/>
            <person name="Abe K."/>
            <person name="Yokota A."/>
            <person name="Donadio S."/>
            <person name="Cavaletti L."/>
            <person name="Monciardini P."/>
        </authorList>
    </citation>
    <scope>NUCLEOTIDE SEQUENCE [LARGE SCALE GENOMIC DNA]</scope>
    <source>
        <strain evidence="9 10">SOSP1-9</strain>
    </source>
</reference>
<dbReference type="CDD" id="cd04056">
    <property type="entry name" value="Peptidases_S53"/>
    <property type="match status" value="1"/>
</dbReference>
<dbReference type="PANTHER" id="PTHR14218">
    <property type="entry name" value="PROTEASE S8 TRIPEPTIDYL PEPTIDASE I CLN2"/>
    <property type="match status" value="1"/>
</dbReference>
<dbReference type="InterPro" id="IPR036852">
    <property type="entry name" value="Peptidase_S8/S53_dom_sf"/>
</dbReference>
<evidence type="ECO:0000256" key="2">
    <source>
        <dbReference type="ARBA" id="ARBA00022670"/>
    </source>
</evidence>
<dbReference type="PROSITE" id="PS51695">
    <property type="entry name" value="SEDOLISIN"/>
    <property type="match status" value="1"/>
</dbReference>
<evidence type="ECO:0000313" key="10">
    <source>
        <dbReference type="Proteomes" id="UP000635565"/>
    </source>
</evidence>
<dbReference type="Pfam" id="PF00082">
    <property type="entry name" value="Peptidase_S8"/>
    <property type="match status" value="1"/>
</dbReference>
<evidence type="ECO:0000313" key="9">
    <source>
        <dbReference type="EMBL" id="GHO85025.1"/>
    </source>
</evidence>
<keyword evidence="10" id="KW-1185">Reference proteome</keyword>
<evidence type="ECO:0000256" key="4">
    <source>
        <dbReference type="ARBA" id="ARBA00022801"/>
    </source>
</evidence>
<keyword evidence="7" id="KW-0865">Zymogen</keyword>
<evidence type="ECO:0000256" key="6">
    <source>
        <dbReference type="ARBA" id="ARBA00022837"/>
    </source>
</evidence>
<feature type="domain" description="Peptidase S53" evidence="8">
    <location>
        <begin position="207"/>
        <end position="581"/>
    </location>
</feature>
<comment type="cofactor">
    <cofactor evidence="1">
        <name>Ca(2+)</name>
        <dbReference type="ChEBI" id="CHEBI:29108"/>
    </cofactor>
</comment>
<proteinExistence type="predicted"/>
<dbReference type="InterPro" id="IPR000209">
    <property type="entry name" value="Peptidase_S8/S53_dom"/>
</dbReference>
<protein>
    <submittedName>
        <fullName evidence="9">Kumamolisin</fullName>
    </submittedName>
</protein>
<dbReference type="EMBL" id="BNJJ01000007">
    <property type="protein sequence ID" value="GHO85025.1"/>
    <property type="molecule type" value="Genomic_DNA"/>
</dbReference>
<evidence type="ECO:0000259" key="8">
    <source>
        <dbReference type="PROSITE" id="PS51695"/>
    </source>
</evidence>
<dbReference type="InterPro" id="IPR015366">
    <property type="entry name" value="S53_propep"/>
</dbReference>
<organism evidence="9 10">
    <name type="scientific">Dictyobacter formicarum</name>
    <dbReference type="NCBI Taxonomy" id="2778368"/>
    <lineage>
        <taxon>Bacteria</taxon>
        <taxon>Bacillati</taxon>
        <taxon>Chloroflexota</taxon>
        <taxon>Ktedonobacteria</taxon>
        <taxon>Ktedonobacterales</taxon>
        <taxon>Dictyobacteraceae</taxon>
        <taxon>Dictyobacter</taxon>
    </lineage>
</organism>
<comment type="caution">
    <text evidence="9">The sequence shown here is derived from an EMBL/GenBank/DDBJ whole genome shotgun (WGS) entry which is preliminary data.</text>
</comment>
<keyword evidence="5" id="KW-0720">Serine protease</keyword>
<dbReference type="SUPFAM" id="SSF54897">
    <property type="entry name" value="Protease propeptides/inhibitors"/>
    <property type="match status" value="1"/>
</dbReference>
<dbReference type="InterPro" id="IPR030400">
    <property type="entry name" value="Sedolisin_dom"/>
</dbReference>
<keyword evidence="6" id="KW-0106">Calcium</keyword>
<sequence>MGNTTSNNATPTPTPTSNLQYQTLKLDIPQQALTAPITGPLSDNQILHVGVTFKIDPNTIKKFDNKGSDSSSTQNSGDLAKNLGISEQAYQQFKHYFGIKDATVNLNKTRTWMTIDIKAGSLATLMQTKFVTHKLNNRSFYTPDPNQMPKVPVQIAGAILAVSGLDNYSHPARPGGFFTPASSHHTQSTADVDCSPLTNKAGWTTPTLLPSDYIQSYGLAPFQKKGWYGQGQKVLLVEPYDTYIRNDVNAFFNCVNFKGTLKTVTLDGTPQVPTGFFDESTLDLDVIASVAPYAQIVDYQGDAGGAYQRGGDDFVVINDLLQQIIDDYRNDTHSGAVISMSFGGPESEITQNDLAMINQSLQILTEDEHMSIFVASGDCAAFGTGSYGQLGVSFPASDPWVVATGGTMLKTEANGQRASEIAWSDSTADHSTCNNSWGSGGGVSTAFKAPDWQQQSTSSISGLQNQYSTGYRQLPDLAAAATNNVCYMQNRWGACDGTSAATPLVASGMAVLNGAFKYNFKHFFFGPSGWYAAQAKEAKYHPFYNITKGDNIYYRATPGWNYPTGLGTPNFLGFYQSLQQFLPHK</sequence>
<gene>
    <name evidence="9" type="ORF">KSZ_30310</name>
</gene>
<dbReference type="PANTHER" id="PTHR14218:SF15">
    <property type="entry name" value="TRIPEPTIDYL-PEPTIDASE 1"/>
    <property type="match status" value="1"/>
</dbReference>
<evidence type="ECO:0000256" key="7">
    <source>
        <dbReference type="ARBA" id="ARBA00023145"/>
    </source>
</evidence>
<dbReference type="SMART" id="SM00944">
    <property type="entry name" value="Pro-kuma_activ"/>
    <property type="match status" value="1"/>
</dbReference>
<keyword evidence="3" id="KW-0479">Metal-binding</keyword>
<evidence type="ECO:0000256" key="1">
    <source>
        <dbReference type="ARBA" id="ARBA00001913"/>
    </source>
</evidence>
<evidence type="ECO:0000256" key="3">
    <source>
        <dbReference type="ARBA" id="ARBA00022723"/>
    </source>
</evidence>
<dbReference type="InterPro" id="IPR050819">
    <property type="entry name" value="Tripeptidyl-peptidase_I"/>
</dbReference>
<dbReference type="SUPFAM" id="SSF52743">
    <property type="entry name" value="Subtilisin-like"/>
    <property type="match status" value="1"/>
</dbReference>
<dbReference type="Gene3D" id="3.40.50.200">
    <property type="entry name" value="Peptidase S8/S53 domain"/>
    <property type="match status" value="1"/>
</dbReference>
<name>A0ABQ3VFT2_9CHLR</name>
<keyword evidence="2" id="KW-0645">Protease</keyword>
<accession>A0ABQ3VFT2</accession>